<dbReference type="AlphaFoldDB" id="A0A2I0B5G9"/>
<feature type="region of interest" description="Disordered" evidence="1">
    <location>
        <begin position="178"/>
        <end position="201"/>
    </location>
</feature>
<evidence type="ECO:0000313" key="3">
    <source>
        <dbReference type="Proteomes" id="UP000236161"/>
    </source>
</evidence>
<reference evidence="2 3" key="1">
    <citation type="journal article" date="2017" name="Nature">
        <title>The Apostasia genome and the evolution of orchids.</title>
        <authorList>
            <person name="Zhang G.Q."/>
            <person name="Liu K.W."/>
            <person name="Li Z."/>
            <person name="Lohaus R."/>
            <person name="Hsiao Y.Y."/>
            <person name="Niu S.C."/>
            <person name="Wang J.Y."/>
            <person name="Lin Y.C."/>
            <person name="Xu Q."/>
            <person name="Chen L.J."/>
            <person name="Yoshida K."/>
            <person name="Fujiwara S."/>
            <person name="Wang Z.W."/>
            <person name="Zhang Y.Q."/>
            <person name="Mitsuda N."/>
            <person name="Wang M."/>
            <person name="Liu G.H."/>
            <person name="Pecoraro L."/>
            <person name="Huang H.X."/>
            <person name="Xiao X.J."/>
            <person name="Lin M."/>
            <person name="Wu X.Y."/>
            <person name="Wu W.L."/>
            <person name="Chen Y.Y."/>
            <person name="Chang S.B."/>
            <person name="Sakamoto S."/>
            <person name="Ohme-Takagi M."/>
            <person name="Yagi M."/>
            <person name="Zeng S.J."/>
            <person name="Shen C.Y."/>
            <person name="Yeh C.M."/>
            <person name="Luo Y.B."/>
            <person name="Tsai W.C."/>
            <person name="Van de Peer Y."/>
            <person name="Liu Z.J."/>
        </authorList>
    </citation>
    <scope>NUCLEOTIDE SEQUENCE [LARGE SCALE GENOMIC DNA]</scope>
    <source>
        <strain evidence="3">cv. Shenzhen</strain>
        <tissue evidence="2">Stem</tissue>
    </source>
</reference>
<dbReference type="Proteomes" id="UP000236161">
    <property type="component" value="Unassembled WGS sequence"/>
</dbReference>
<evidence type="ECO:0000256" key="1">
    <source>
        <dbReference type="SAM" id="MobiDB-lite"/>
    </source>
</evidence>
<sequence length="201" mass="22931">MAPPAPAPAFRPEYTAFPENYAEKRLLFLRSYNFSRKETAADRLRRLLSARLRAARLLQERLRSRLRPAAALLRRRCGECRVQFLAGRCLISDRLGGASRLSLLFWSRMRLSAPAVAAALCRRCREGNLKFLACRRLIWVRLAATGRLTRRLWSRLRSAAVTMRRRCRGCRFHLLPRHPSGSSPTAGDGGRDSWEETAPLA</sequence>
<protein>
    <submittedName>
        <fullName evidence="2">Uncharacterized protein</fullName>
    </submittedName>
</protein>
<dbReference type="EMBL" id="KZ451911">
    <property type="protein sequence ID" value="PKA63044.1"/>
    <property type="molecule type" value="Genomic_DNA"/>
</dbReference>
<gene>
    <name evidence="2" type="ORF">AXF42_Ash007840</name>
</gene>
<name>A0A2I0B5G9_9ASPA</name>
<proteinExistence type="predicted"/>
<accession>A0A2I0B5G9</accession>
<evidence type="ECO:0000313" key="2">
    <source>
        <dbReference type="EMBL" id="PKA63044.1"/>
    </source>
</evidence>
<dbReference type="OrthoDB" id="1914706at2759"/>
<keyword evidence="3" id="KW-1185">Reference proteome</keyword>
<organism evidence="2 3">
    <name type="scientific">Apostasia shenzhenica</name>
    <dbReference type="NCBI Taxonomy" id="1088818"/>
    <lineage>
        <taxon>Eukaryota</taxon>
        <taxon>Viridiplantae</taxon>
        <taxon>Streptophyta</taxon>
        <taxon>Embryophyta</taxon>
        <taxon>Tracheophyta</taxon>
        <taxon>Spermatophyta</taxon>
        <taxon>Magnoliopsida</taxon>
        <taxon>Liliopsida</taxon>
        <taxon>Asparagales</taxon>
        <taxon>Orchidaceae</taxon>
        <taxon>Apostasioideae</taxon>
        <taxon>Apostasia</taxon>
    </lineage>
</organism>